<dbReference type="Proteomes" id="UP000007174">
    <property type="component" value="Unassembled WGS sequence"/>
</dbReference>
<dbReference type="HOGENOM" id="CLU_3032257_0_0_1"/>
<proteinExistence type="predicted"/>
<dbReference type="EMBL" id="CACQ02009041">
    <property type="protein sequence ID" value="CCF46763.1"/>
    <property type="molecule type" value="Genomic_DNA"/>
</dbReference>
<protein>
    <submittedName>
        <fullName evidence="1">Uncharacterized protein</fullName>
    </submittedName>
</protein>
<sequence>MTSRVKDLEESRTVACNGKFQMNMDGCLKISSPPSPLPLAGGVSGPGLRYGTIVP</sequence>
<gene>
    <name evidence="1" type="ORF">CH063_15416</name>
</gene>
<accession>H1W2Q0</accession>
<name>H1W2Q0_COLHI</name>
<dbReference type="AlphaFoldDB" id="H1W2Q0"/>
<evidence type="ECO:0000313" key="2">
    <source>
        <dbReference type="Proteomes" id="UP000007174"/>
    </source>
</evidence>
<reference evidence="2" key="1">
    <citation type="journal article" date="2012" name="Nat. Genet.">
        <title>Lifestyle transitions in plant pathogenic Colletotrichum fungi deciphered by genome and transcriptome analyses.</title>
        <authorList>
            <person name="O'Connell R.J."/>
            <person name="Thon M.R."/>
            <person name="Hacquard S."/>
            <person name="Amyotte S.G."/>
            <person name="Kleemann J."/>
            <person name="Torres M.F."/>
            <person name="Damm U."/>
            <person name="Buiate E.A."/>
            <person name="Epstein L."/>
            <person name="Alkan N."/>
            <person name="Altmueller J."/>
            <person name="Alvarado-Balderrama L."/>
            <person name="Bauser C.A."/>
            <person name="Becker C."/>
            <person name="Birren B.W."/>
            <person name="Chen Z."/>
            <person name="Choi J."/>
            <person name="Crouch J.A."/>
            <person name="Duvick J.P."/>
            <person name="Farman M.A."/>
            <person name="Gan P."/>
            <person name="Heiman D."/>
            <person name="Henrissat B."/>
            <person name="Howard R.J."/>
            <person name="Kabbage M."/>
            <person name="Koch C."/>
            <person name="Kracher B."/>
            <person name="Kubo Y."/>
            <person name="Law A.D."/>
            <person name="Lebrun M.-H."/>
            <person name="Lee Y.-H."/>
            <person name="Miyara I."/>
            <person name="Moore N."/>
            <person name="Neumann U."/>
            <person name="Nordstroem K."/>
            <person name="Panaccione D.G."/>
            <person name="Panstruga R."/>
            <person name="Place M."/>
            <person name="Proctor R.H."/>
            <person name="Prusky D."/>
            <person name="Rech G."/>
            <person name="Reinhardt R."/>
            <person name="Rollins J.A."/>
            <person name="Rounsley S."/>
            <person name="Schardl C.L."/>
            <person name="Schwartz D.C."/>
            <person name="Shenoy N."/>
            <person name="Shirasu K."/>
            <person name="Sikhakolli U.R."/>
            <person name="Stueber K."/>
            <person name="Sukno S.A."/>
            <person name="Sweigard J.A."/>
            <person name="Takano Y."/>
            <person name="Takahara H."/>
            <person name="Trail F."/>
            <person name="van der Does H.C."/>
            <person name="Voll L.M."/>
            <person name="Will I."/>
            <person name="Young S."/>
            <person name="Zeng Q."/>
            <person name="Zhang J."/>
            <person name="Zhou S."/>
            <person name="Dickman M.B."/>
            <person name="Schulze-Lefert P."/>
            <person name="Ver Loren van Themaat E."/>
            <person name="Ma L.-J."/>
            <person name="Vaillancourt L.J."/>
        </authorList>
    </citation>
    <scope>NUCLEOTIDE SEQUENCE [LARGE SCALE GENOMIC DNA]</scope>
    <source>
        <strain evidence="2">IMI 349063</strain>
    </source>
</reference>
<evidence type="ECO:0000313" key="1">
    <source>
        <dbReference type="EMBL" id="CCF46763.1"/>
    </source>
</evidence>
<organism evidence="1 2">
    <name type="scientific">Colletotrichum higginsianum (strain IMI 349063)</name>
    <name type="common">Crucifer anthracnose fungus</name>
    <dbReference type="NCBI Taxonomy" id="759273"/>
    <lineage>
        <taxon>Eukaryota</taxon>
        <taxon>Fungi</taxon>
        <taxon>Dikarya</taxon>
        <taxon>Ascomycota</taxon>
        <taxon>Pezizomycotina</taxon>
        <taxon>Sordariomycetes</taxon>
        <taxon>Hypocreomycetidae</taxon>
        <taxon>Glomerellales</taxon>
        <taxon>Glomerellaceae</taxon>
        <taxon>Colletotrichum</taxon>
        <taxon>Colletotrichum destructivum species complex</taxon>
    </lineage>
</organism>